<protein>
    <submittedName>
        <fullName evidence="1">Uncharacterized protein</fullName>
    </submittedName>
</protein>
<accession>A0ABN9BAD9</accession>
<dbReference type="EMBL" id="CATNWA010003113">
    <property type="protein sequence ID" value="CAI9544550.1"/>
    <property type="molecule type" value="Genomic_DNA"/>
</dbReference>
<comment type="caution">
    <text evidence="1">The sequence shown here is derived from an EMBL/GenBank/DDBJ whole genome shotgun (WGS) entry which is preliminary data.</text>
</comment>
<organism evidence="1 2">
    <name type="scientific">Staurois parvus</name>
    <dbReference type="NCBI Taxonomy" id="386267"/>
    <lineage>
        <taxon>Eukaryota</taxon>
        <taxon>Metazoa</taxon>
        <taxon>Chordata</taxon>
        <taxon>Craniata</taxon>
        <taxon>Vertebrata</taxon>
        <taxon>Euteleostomi</taxon>
        <taxon>Amphibia</taxon>
        <taxon>Batrachia</taxon>
        <taxon>Anura</taxon>
        <taxon>Neobatrachia</taxon>
        <taxon>Ranoidea</taxon>
        <taxon>Ranidae</taxon>
        <taxon>Staurois</taxon>
    </lineage>
</organism>
<evidence type="ECO:0000313" key="2">
    <source>
        <dbReference type="Proteomes" id="UP001162483"/>
    </source>
</evidence>
<dbReference type="Proteomes" id="UP001162483">
    <property type="component" value="Unassembled WGS sequence"/>
</dbReference>
<name>A0ABN9BAD9_9NEOB</name>
<gene>
    <name evidence="1" type="ORF">SPARVUS_LOCUS2498172</name>
</gene>
<evidence type="ECO:0000313" key="1">
    <source>
        <dbReference type="EMBL" id="CAI9544550.1"/>
    </source>
</evidence>
<keyword evidence="2" id="KW-1185">Reference proteome</keyword>
<proteinExistence type="predicted"/>
<reference evidence="1" key="1">
    <citation type="submission" date="2023-05" db="EMBL/GenBank/DDBJ databases">
        <authorList>
            <person name="Stuckert A."/>
        </authorList>
    </citation>
    <scope>NUCLEOTIDE SEQUENCE</scope>
</reference>
<sequence>MISVHVPSEECQLLALLSSVSVTAHEERNADNWHFLIYMPSAQLKAGFFSSHSQLSFTWYRESHSGIRPSKYPPPQPSPFCAASSVPPHLYPSVPPHKCSSLQPINAHHCSLISEH</sequence>